<keyword evidence="2" id="KW-1185">Reference proteome</keyword>
<proteinExistence type="predicted"/>
<sequence precursor="true">MKCCLTGLLAAAARSKSTLTPRKSHTFELGICPYRLGVTRKSTTLHGAVVPHRVYDQRCQFNTYGNNNNASAQATAPQTLALFI</sequence>
<evidence type="ECO:0000313" key="1">
    <source>
        <dbReference type="EMBL" id="AZA13333.1"/>
    </source>
</evidence>
<dbReference type="AlphaFoldDB" id="A0A3G6J6D6"/>
<dbReference type="EMBL" id="CP033896">
    <property type="protein sequence ID" value="AZA13333.1"/>
    <property type="molecule type" value="Genomic_DNA"/>
</dbReference>
<reference evidence="1 2" key="1">
    <citation type="submission" date="2018-11" db="EMBL/GenBank/DDBJ databases">
        <authorList>
            <person name="Kleinhagauer T."/>
            <person name="Glaeser S.P."/>
            <person name="Spergser J."/>
            <person name="Ruckert C."/>
            <person name="Kaempfer P."/>
            <person name="Busse H.-J."/>
        </authorList>
    </citation>
    <scope>NUCLEOTIDE SEQUENCE [LARGE SCALE GENOMIC DNA]</scope>
    <source>
        <strain evidence="1 2">200CH</strain>
    </source>
</reference>
<evidence type="ECO:0000313" key="2">
    <source>
        <dbReference type="Proteomes" id="UP000269019"/>
    </source>
</evidence>
<accession>A0A3G6J6D6</accession>
<name>A0A3G6J6D6_9CORY</name>
<dbReference type="KEGG" id="ccho:CCHOA_04625"/>
<gene>
    <name evidence="1" type="ORF">CCHOA_04625</name>
</gene>
<dbReference type="Proteomes" id="UP000269019">
    <property type="component" value="Chromosome"/>
</dbReference>
<protein>
    <submittedName>
        <fullName evidence="1">Uncharacterized protein</fullName>
    </submittedName>
</protein>
<organism evidence="1 2">
    <name type="scientific">Corynebacterium choanae</name>
    <dbReference type="NCBI Taxonomy" id="1862358"/>
    <lineage>
        <taxon>Bacteria</taxon>
        <taxon>Bacillati</taxon>
        <taxon>Actinomycetota</taxon>
        <taxon>Actinomycetes</taxon>
        <taxon>Mycobacteriales</taxon>
        <taxon>Corynebacteriaceae</taxon>
        <taxon>Corynebacterium</taxon>
    </lineage>
</organism>